<evidence type="ECO:0000313" key="2">
    <source>
        <dbReference type="Proteomes" id="UP001163387"/>
    </source>
</evidence>
<proteinExistence type="predicted"/>
<gene>
    <name evidence="1" type="ORF">SHM_04370</name>
</gene>
<dbReference type="EMBL" id="AP026933">
    <property type="protein sequence ID" value="BDT02791.1"/>
    <property type="molecule type" value="Genomic_DNA"/>
</dbReference>
<protein>
    <submittedName>
        <fullName evidence="1">Uncharacterized protein</fullName>
    </submittedName>
</protein>
<sequence>MNKENIPCCFSEVNELGKHITNCNNLPTKLDKNNVQVRYFCDKHMIKVENIRRKIAQKYINEYKEKLILDIDEIINDKNRHRTYTEYVFSLKERIENGKFD</sequence>
<keyword evidence="2" id="KW-1185">Reference proteome</keyword>
<organism evidence="1 2">
    <name type="scientific">Spiroplasma ixodetis</name>
    <dbReference type="NCBI Taxonomy" id="2141"/>
    <lineage>
        <taxon>Bacteria</taxon>
        <taxon>Bacillati</taxon>
        <taxon>Mycoplasmatota</taxon>
        <taxon>Mollicutes</taxon>
        <taxon>Entomoplasmatales</taxon>
        <taxon>Spiroplasmataceae</taxon>
        <taxon>Spiroplasma</taxon>
    </lineage>
</organism>
<accession>A0ABM8BSH4</accession>
<dbReference type="RefSeq" id="WP_281749013.1">
    <property type="nucleotide sequence ID" value="NZ_AP026933.1"/>
</dbReference>
<evidence type="ECO:0000313" key="1">
    <source>
        <dbReference type="EMBL" id="BDT02791.1"/>
    </source>
</evidence>
<dbReference type="Proteomes" id="UP001163387">
    <property type="component" value="Chromosome"/>
</dbReference>
<reference evidence="1 2" key="1">
    <citation type="journal article" date="2022" name="Front. Microbiol.">
        <title>Male-killing mechanisms vary between Spiroplasma species.</title>
        <authorList>
            <person name="Arai H."/>
            <person name="Inoue M."/>
            <person name="Kageyama D."/>
        </authorList>
    </citation>
    <scope>NUCLEOTIDE SEQUENCE [LARGE SCALE GENOMIC DNA]</scope>
    <source>
        <strain evidence="2">sHm</strain>
    </source>
</reference>
<name>A0ABM8BSH4_9MOLU</name>